<name>A0A2G2ZLI5_CAPAN</name>
<evidence type="ECO:0000313" key="2">
    <source>
        <dbReference type="Proteomes" id="UP000222542"/>
    </source>
</evidence>
<accession>A0A2G2ZLI5</accession>
<protein>
    <submittedName>
        <fullName evidence="1">Uncharacterized protein</fullName>
    </submittedName>
</protein>
<gene>
    <name evidence="1" type="ORF">T459_11299</name>
</gene>
<proteinExistence type="predicted"/>
<reference evidence="1 2" key="2">
    <citation type="journal article" date="2017" name="Genome Biol.">
        <title>New reference genome sequences of hot pepper reveal the massive evolution of plant disease-resistance genes by retroduplication.</title>
        <authorList>
            <person name="Kim S."/>
            <person name="Park J."/>
            <person name="Yeom S.I."/>
            <person name="Kim Y.M."/>
            <person name="Seo E."/>
            <person name="Kim K.T."/>
            <person name="Kim M.S."/>
            <person name="Lee J.M."/>
            <person name="Cheong K."/>
            <person name="Shin H.S."/>
            <person name="Kim S.B."/>
            <person name="Han K."/>
            <person name="Lee J."/>
            <person name="Park M."/>
            <person name="Lee H.A."/>
            <person name="Lee H.Y."/>
            <person name="Lee Y."/>
            <person name="Oh S."/>
            <person name="Lee J.H."/>
            <person name="Choi E."/>
            <person name="Choi E."/>
            <person name="Lee S.E."/>
            <person name="Jeon J."/>
            <person name="Kim H."/>
            <person name="Choi G."/>
            <person name="Song H."/>
            <person name="Lee J."/>
            <person name="Lee S.C."/>
            <person name="Kwon J.K."/>
            <person name="Lee H.Y."/>
            <person name="Koo N."/>
            <person name="Hong Y."/>
            <person name="Kim R.W."/>
            <person name="Kang W.H."/>
            <person name="Huh J.H."/>
            <person name="Kang B.C."/>
            <person name="Yang T.J."/>
            <person name="Lee Y.H."/>
            <person name="Bennetzen J.L."/>
            <person name="Choi D."/>
        </authorList>
    </citation>
    <scope>NUCLEOTIDE SEQUENCE [LARGE SCALE GENOMIC DNA]</scope>
    <source>
        <strain evidence="2">cv. CM334</strain>
    </source>
</reference>
<dbReference type="Gramene" id="PHT82856">
    <property type="protein sequence ID" value="PHT82856"/>
    <property type="gene ID" value="T459_11299"/>
</dbReference>
<dbReference type="Proteomes" id="UP000222542">
    <property type="component" value="Unassembled WGS sequence"/>
</dbReference>
<keyword evidence="2" id="KW-1185">Reference proteome</keyword>
<dbReference type="AlphaFoldDB" id="A0A2G2ZLI5"/>
<organism evidence="1 2">
    <name type="scientific">Capsicum annuum</name>
    <name type="common">Capsicum pepper</name>
    <dbReference type="NCBI Taxonomy" id="4072"/>
    <lineage>
        <taxon>Eukaryota</taxon>
        <taxon>Viridiplantae</taxon>
        <taxon>Streptophyta</taxon>
        <taxon>Embryophyta</taxon>
        <taxon>Tracheophyta</taxon>
        <taxon>Spermatophyta</taxon>
        <taxon>Magnoliopsida</taxon>
        <taxon>eudicotyledons</taxon>
        <taxon>Gunneridae</taxon>
        <taxon>Pentapetalae</taxon>
        <taxon>asterids</taxon>
        <taxon>lamiids</taxon>
        <taxon>Solanales</taxon>
        <taxon>Solanaceae</taxon>
        <taxon>Solanoideae</taxon>
        <taxon>Capsiceae</taxon>
        <taxon>Capsicum</taxon>
    </lineage>
</organism>
<reference evidence="1 2" key="1">
    <citation type="journal article" date="2014" name="Nat. Genet.">
        <title>Genome sequence of the hot pepper provides insights into the evolution of pungency in Capsicum species.</title>
        <authorList>
            <person name="Kim S."/>
            <person name="Park M."/>
            <person name="Yeom S.I."/>
            <person name="Kim Y.M."/>
            <person name="Lee J.M."/>
            <person name="Lee H.A."/>
            <person name="Seo E."/>
            <person name="Choi J."/>
            <person name="Cheong K."/>
            <person name="Kim K.T."/>
            <person name="Jung K."/>
            <person name="Lee G.W."/>
            <person name="Oh S.K."/>
            <person name="Bae C."/>
            <person name="Kim S.B."/>
            <person name="Lee H.Y."/>
            <person name="Kim S.Y."/>
            <person name="Kim M.S."/>
            <person name="Kang B.C."/>
            <person name="Jo Y.D."/>
            <person name="Yang H.B."/>
            <person name="Jeong H.J."/>
            <person name="Kang W.H."/>
            <person name="Kwon J.K."/>
            <person name="Shin C."/>
            <person name="Lim J.Y."/>
            <person name="Park J.H."/>
            <person name="Huh J.H."/>
            <person name="Kim J.S."/>
            <person name="Kim B.D."/>
            <person name="Cohen O."/>
            <person name="Paran I."/>
            <person name="Suh M.C."/>
            <person name="Lee S.B."/>
            <person name="Kim Y.K."/>
            <person name="Shin Y."/>
            <person name="Noh S.J."/>
            <person name="Park J."/>
            <person name="Seo Y.S."/>
            <person name="Kwon S.Y."/>
            <person name="Kim H.A."/>
            <person name="Park J.M."/>
            <person name="Kim H.J."/>
            <person name="Choi S.B."/>
            <person name="Bosland P.W."/>
            <person name="Reeves G."/>
            <person name="Jo S.H."/>
            <person name="Lee B.W."/>
            <person name="Cho H.T."/>
            <person name="Choi H.S."/>
            <person name="Lee M.S."/>
            <person name="Yu Y."/>
            <person name="Do Choi Y."/>
            <person name="Park B.S."/>
            <person name="van Deynze A."/>
            <person name="Ashrafi H."/>
            <person name="Hill T."/>
            <person name="Kim W.T."/>
            <person name="Pai H.S."/>
            <person name="Ahn H.K."/>
            <person name="Yeam I."/>
            <person name="Giovannoni J.J."/>
            <person name="Rose J.K."/>
            <person name="Sorensen I."/>
            <person name="Lee S.J."/>
            <person name="Kim R.W."/>
            <person name="Choi I.Y."/>
            <person name="Choi B.S."/>
            <person name="Lim J.S."/>
            <person name="Lee Y.H."/>
            <person name="Choi D."/>
        </authorList>
    </citation>
    <scope>NUCLEOTIDE SEQUENCE [LARGE SCALE GENOMIC DNA]</scope>
    <source>
        <strain evidence="2">cv. CM334</strain>
    </source>
</reference>
<comment type="caution">
    <text evidence="1">The sequence shown here is derived from an EMBL/GenBank/DDBJ whole genome shotgun (WGS) entry which is preliminary data.</text>
</comment>
<evidence type="ECO:0000313" key="1">
    <source>
        <dbReference type="EMBL" id="PHT82856.1"/>
    </source>
</evidence>
<sequence>MGELFTSRCHHGCRSANLLTSTGNRLNKELDGVASIIKVALDCYNESPTRRTCHDPNWGPGSNEYPES</sequence>
<dbReference type="EMBL" id="AYRZ02000004">
    <property type="protein sequence ID" value="PHT82856.1"/>
    <property type="molecule type" value="Genomic_DNA"/>
</dbReference>